<dbReference type="AlphaFoldDB" id="A0A1Y5ILU6"/>
<feature type="compositionally biased region" description="Basic residues" evidence="1">
    <location>
        <begin position="70"/>
        <end position="79"/>
    </location>
</feature>
<protein>
    <submittedName>
        <fullName evidence="2">Uncharacterized protein</fullName>
    </submittedName>
</protein>
<reference evidence="2" key="1">
    <citation type="submission" date="2017-04" db="EMBL/GenBank/DDBJ databases">
        <title>Population genomics of picophytoplankton unveils novel chromosome hypervariability.</title>
        <authorList>
            <consortium name="DOE Joint Genome Institute"/>
            <person name="Blanc-Mathieu R."/>
            <person name="Krasovec M."/>
            <person name="Hebrard M."/>
            <person name="Yau S."/>
            <person name="Desgranges E."/>
            <person name="Martin J."/>
            <person name="Schackwitz W."/>
            <person name="Kuo A."/>
            <person name="Salin G."/>
            <person name="Donnadieu C."/>
            <person name="Desdevises Y."/>
            <person name="Sanchez-Ferandin S."/>
            <person name="Moreau H."/>
            <person name="Rivals E."/>
            <person name="Grigoriev I.V."/>
            <person name="Grimsley N."/>
            <person name="Eyre-Walker A."/>
            <person name="Piganeau G."/>
        </authorList>
    </citation>
    <scope>NUCLEOTIDE SEQUENCE [LARGE SCALE GENOMIC DNA]</scope>
    <source>
        <strain evidence="2">RCC 1115</strain>
    </source>
</reference>
<proteinExistence type="predicted"/>
<evidence type="ECO:0000256" key="1">
    <source>
        <dbReference type="SAM" id="MobiDB-lite"/>
    </source>
</evidence>
<feature type="non-terminal residue" evidence="2">
    <location>
        <position position="1"/>
    </location>
</feature>
<organism evidence="2">
    <name type="scientific">Ostreococcus tauri</name>
    <name type="common">Marine green alga</name>
    <dbReference type="NCBI Taxonomy" id="70448"/>
    <lineage>
        <taxon>Eukaryota</taxon>
        <taxon>Viridiplantae</taxon>
        <taxon>Chlorophyta</taxon>
        <taxon>Mamiellophyceae</taxon>
        <taxon>Mamiellales</taxon>
        <taxon>Bathycoccaceae</taxon>
        <taxon>Ostreococcus</taxon>
    </lineage>
</organism>
<dbReference type="Proteomes" id="UP000195557">
    <property type="component" value="Unassembled WGS sequence"/>
</dbReference>
<evidence type="ECO:0000313" key="2">
    <source>
        <dbReference type="EMBL" id="OUS49154.1"/>
    </source>
</evidence>
<name>A0A1Y5ILU6_OSTTA</name>
<dbReference type="EMBL" id="KZ155771">
    <property type="protein sequence ID" value="OUS49154.1"/>
    <property type="molecule type" value="Genomic_DNA"/>
</dbReference>
<sequence>EPHLRREHFLQGHVAHLRDFLERAHLVQPSNDSPRVVERVRATELLREAVLVPSQLQNRPARAAGNNPSARRRRSQHHHRATFALHRHPVRKRVPLRDRRTLSRLASVARGFAHRHLNLLSLFAPDTDQALAVTDDDGGPEAHLRATLRDLRDPANLDDLFGDAVVLLFPAPAAASAASAASASARGLFIGRRFAVVIALGVYDDGRASRNDHGGLLLRHDVTL</sequence>
<gene>
    <name evidence="2" type="ORF">BE221DRAFT_65653</name>
</gene>
<accession>A0A1Y5ILU6</accession>
<feature type="region of interest" description="Disordered" evidence="1">
    <location>
        <begin position="56"/>
        <end position="79"/>
    </location>
</feature>